<dbReference type="OrthoDB" id="3903104at2759"/>
<keyword evidence="3" id="KW-1185">Reference proteome</keyword>
<evidence type="ECO:0000313" key="2">
    <source>
        <dbReference type="EMBL" id="OCK74018.1"/>
    </source>
</evidence>
<feature type="domain" description="PiggyBac transposable element-derived protein" evidence="1">
    <location>
        <begin position="8"/>
        <end position="58"/>
    </location>
</feature>
<feature type="non-terminal residue" evidence="2">
    <location>
        <position position="1"/>
    </location>
</feature>
<protein>
    <submittedName>
        <fullName evidence="2">Pathogenicity protein</fullName>
    </submittedName>
</protein>
<accession>A0A8E2DYI9</accession>
<evidence type="ECO:0000313" key="3">
    <source>
        <dbReference type="Proteomes" id="UP000250266"/>
    </source>
</evidence>
<dbReference type="Proteomes" id="UP000250266">
    <property type="component" value="Unassembled WGS sequence"/>
</dbReference>
<dbReference type="InterPro" id="IPR029526">
    <property type="entry name" value="PGBD"/>
</dbReference>
<reference evidence="2 3" key="1">
    <citation type="journal article" date="2016" name="Nat. Commun.">
        <title>Ectomycorrhizal ecology is imprinted in the genome of the dominant symbiotic fungus Cenococcum geophilum.</title>
        <authorList>
            <consortium name="DOE Joint Genome Institute"/>
            <person name="Peter M."/>
            <person name="Kohler A."/>
            <person name="Ohm R.A."/>
            <person name="Kuo A."/>
            <person name="Krutzmann J."/>
            <person name="Morin E."/>
            <person name="Arend M."/>
            <person name="Barry K.W."/>
            <person name="Binder M."/>
            <person name="Choi C."/>
            <person name="Clum A."/>
            <person name="Copeland A."/>
            <person name="Grisel N."/>
            <person name="Haridas S."/>
            <person name="Kipfer T."/>
            <person name="LaButti K."/>
            <person name="Lindquist E."/>
            <person name="Lipzen A."/>
            <person name="Maire R."/>
            <person name="Meier B."/>
            <person name="Mihaltcheva S."/>
            <person name="Molinier V."/>
            <person name="Murat C."/>
            <person name="Poggeler S."/>
            <person name="Quandt C.A."/>
            <person name="Sperisen C."/>
            <person name="Tritt A."/>
            <person name="Tisserant E."/>
            <person name="Crous P.W."/>
            <person name="Henrissat B."/>
            <person name="Nehls U."/>
            <person name="Egli S."/>
            <person name="Spatafora J.W."/>
            <person name="Grigoriev I.V."/>
            <person name="Martin F.M."/>
        </authorList>
    </citation>
    <scope>NUCLEOTIDE SEQUENCE [LARGE SCALE GENOMIC DNA]</scope>
    <source>
        <strain evidence="2 3">CBS 459.81</strain>
    </source>
</reference>
<evidence type="ECO:0000259" key="1">
    <source>
        <dbReference type="Pfam" id="PF13843"/>
    </source>
</evidence>
<dbReference type="EMBL" id="KV745584">
    <property type="protein sequence ID" value="OCK74018.1"/>
    <property type="molecule type" value="Genomic_DNA"/>
</dbReference>
<name>A0A8E2DYI9_9PEZI</name>
<organism evidence="2 3">
    <name type="scientific">Lepidopterella palustris CBS 459.81</name>
    <dbReference type="NCBI Taxonomy" id="1314670"/>
    <lineage>
        <taxon>Eukaryota</taxon>
        <taxon>Fungi</taxon>
        <taxon>Dikarya</taxon>
        <taxon>Ascomycota</taxon>
        <taxon>Pezizomycotina</taxon>
        <taxon>Dothideomycetes</taxon>
        <taxon>Pleosporomycetidae</taxon>
        <taxon>Mytilinidiales</taxon>
        <taxon>Argynnaceae</taxon>
        <taxon>Lepidopterella</taxon>
    </lineage>
</organism>
<proteinExistence type="predicted"/>
<dbReference type="AlphaFoldDB" id="A0A8E2DYI9"/>
<sequence>SEHLRVLCRQYYRPGCHLAVDESIERPMGRAPEIVNTPSQPTPEGFKIWVLANQGYLLDWL</sequence>
<gene>
    <name evidence="2" type="ORF">K432DRAFT_311542</name>
</gene>
<dbReference type="Pfam" id="PF13843">
    <property type="entry name" value="DDE_Tnp_1_7"/>
    <property type="match status" value="1"/>
</dbReference>